<accession>A0A2H0NBE8</accession>
<proteinExistence type="predicted"/>
<dbReference type="Proteomes" id="UP000228867">
    <property type="component" value="Unassembled WGS sequence"/>
</dbReference>
<dbReference type="EMBL" id="PCWR01000062">
    <property type="protein sequence ID" value="PIR06213.1"/>
    <property type="molecule type" value="Genomic_DNA"/>
</dbReference>
<dbReference type="AlphaFoldDB" id="A0A2H0NBE8"/>
<evidence type="ECO:0000313" key="2">
    <source>
        <dbReference type="Proteomes" id="UP000228867"/>
    </source>
</evidence>
<gene>
    <name evidence="1" type="ORF">COV54_03095</name>
</gene>
<reference evidence="1 2" key="1">
    <citation type="submission" date="2017-09" db="EMBL/GenBank/DDBJ databases">
        <title>Depth-based differentiation of microbial function through sediment-hosted aquifers and enrichment of novel symbionts in the deep terrestrial subsurface.</title>
        <authorList>
            <person name="Probst A.J."/>
            <person name="Ladd B."/>
            <person name="Jarett J.K."/>
            <person name="Geller-Mcgrath D.E."/>
            <person name="Sieber C.M."/>
            <person name="Emerson J.B."/>
            <person name="Anantharaman K."/>
            <person name="Thomas B.C."/>
            <person name="Malmstrom R."/>
            <person name="Stieglmeier M."/>
            <person name="Klingl A."/>
            <person name="Woyke T."/>
            <person name="Ryan C.M."/>
            <person name="Banfield J.F."/>
        </authorList>
    </citation>
    <scope>NUCLEOTIDE SEQUENCE [LARGE SCALE GENOMIC DNA]</scope>
    <source>
        <strain evidence="1">CG11_big_fil_rev_8_21_14_0_20_38_23</strain>
    </source>
</reference>
<name>A0A2H0NBE8_9BACT</name>
<sequence length="59" mass="5925">MAMLGGIGGTAGQGVHILCIEDMDTLMAGSGIMVGQWLGVATVTATVTATDILMPMDLS</sequence>
<evidence type="ECO:0000313" key="1">
    <source>
        <dbReference type="EMBL" id="PIR06213.1"/>
    </source>
</evidence>
<organism evidence="1 2">
    <name type="scientific">Candidatus Jorgensenbacteria bacterium CG11_big_fil_rev_8_21_14_0_20_38_23</name>
    <dbReference type="NCBI Taxonomy" id="1974594"/>
    <lineage>
        <taxon>Bacteria</taxon>
        <taxon>Candidatus Joergenseniibacteriota</taxon>
    </lineage>
</organism>
<protein>
    <submittedName>
        <fullName evidence="1">Uncharacterized protein</fullName>
    </submittedName>
</protein>
<comment type="caution">
    <text evidence="1">The sequence shown here is derived from an EMBL/GenBank/DDBJ whole genome shotgun (WGS) entry which is preliminary data.</text>
</comment>